<proteinExistence type="predicted"/>
<organism evidence="2 3">
    <name type="scientific">Rhizopus microsporus</name>
    <dbReference type="NCBI Taxonomy" id="58291"/>
    <lineage>
        <taxon>Eukaryota</taxon>
        <taxon>Fungi</taxon>
        <taxon>Fungi incertae sedis</taxon>
        <taxon>Mucoromycota</taxon>
        <taxon>Mucoromycotina</taxon>
        <taxon>Mucoromycetes</taxon>
        <taxon>Mucorales</taxon>
        <taxon>Mucorineae</taxon>
        <taxon>Rhizopodaceae</taxon>
        <taxon>Rhizopus</taxon>
    </lineage>
</organism>
<dbReference type="VEuPathDB" id="FungiDB:BCV72DRAFT_214211"/>
<evidence type="ECO:0000259" key="1">
    <source>
        <dbReference type="Pfam" id="PF12110"/>
    </source>
</evidence>
<dbReference type="Pfam" id="PF12110">
    <property type="entry name" value="Nup96"/>
    <property type="match status" value="1"/>
</dbReference>
<evidence type="ECO:0000313" key="2">
    <source>
        <dbReference type="EMBL" id="ORE19102.1"/>
    </source>
</evidence>
<dbReference type="InterPro" id="IPR021967">
    <property type="entry name" value="Nup98_C"/>
</dbReference>
<gene>
    <name evidence="2" type="ORF">BCV71DRAFT_107569</name>
</gene>
<name>A0A1X0S486_RHIZD</name>
<accession>A0A1X0S486</accession>
<dbReference type="OMA" id="CLWYQLL"/>
<protein>
    <recommendedName>
        <fullName evidence="1">Nuclear pore complex protein NUP96 C-terminal domain-containing protein</fullName>
    </recommendedName>
</protein>
<sequence length="477" mass="56384">MMLSGSKRPTIQSNSVKIKSIIGTERRLKEKRAEKIMTTFYEQVNITPKPDDLPLLELKQTDFSKYLFDLDDLDRDQQLLWELTNALFENRPLDWLRDLVKPGLEDTLGQFRKQYTNDPFSTVFVYLAYGQRERASDEARRAGDFKLSMYISHSATKDLRAMMKEQIEIFQKTPGEWSEYSEFRKKCWYVIAGEFGLVETNLVVTEGISWQCIIGMHLWYSPSASLAEYNETRRVPVNPNLSQMTTLKRTAAPDKQCLWYQLLQWWLGDPGMAHLDSWPLDLLFLLSVYLPDRIQDDAFIEQWRDELEKMDKVEWALFASQFGKKDKAADRVKYILRNGEWEDQDRLVQQFQIPKKWIYIAKSLRAHDDWDFEAEYECLIEGELLNEAFMALLHFLLPKNFYCTPTALRTGLTYIMEYPDQERPDIQLLKEAYMYLINKQEEKKDDLLQRLQEYSSLLENFPNAHQLIIKLINAIQD</sequence>
<reference evidence="2 3" key="1">
    <citation type="journal article" date="2016" name="Proc. Natl. Acad. Sci. U.S.A.">
        <title>Lipid metabolic changes in an early divergent fungus govern the establishment of a mutualistic symbiosis with endobacteria.</title>
        <authorList>
            <person name="Lastovetsky O.A."/>
            <person name="Gaspar M.L."/>
            <person name="Mondo S.J."/>
            <person name="LaButti K.M."/>
            <person name="Sandor L."/>
            <person name="Grigoriev I.V."/>
            <person name="Henry S.A."/>
            <person name="Pawlowska T.E."/>
        </authorList>
    </citation>
    <scope>NUCLEOTIDE SEQUENCE [LARGE SCALE GENOMIC DNA]</scope>
    <source>
        <strain evidence="2 3">ATCC 11559</strain>
    </source>
</reference>
<dbReference type="Proteomes" id="UP000242381">
    <property type="component" value="Unassembled WGS sequence"/>
</dbReference>
<feature type="domain" description="Nuclear pore complex protein NUP96 C-terminal" evidence="1">
    <location>
        <begin position="122"/>
        <end position="364"/>
    </location>
</feature>
<evidence type="ECO:0000313" key="3">
    <source>
        <dbReference type="Proteomes" id="UP000242381"/>
    </source>
</evidence>
<dbReference type="Gene3D" id="1.25.40.690">
    <property type="match status" value="1"/>
</dbReference>
<dbReference type="AlphaFoldDB" id="A0A1X0S486"/>
<dbReference type="EMBL" id="KV921317">
    <property type="protein sequence ID" value="ORE19102.1"/>
    <property type="molecule type" value="Genomic_DNA"/>
</dbReference>